<dbReference type="Gene3D" id="1.10.260.40">
    <property type="entry name" value="lambda repressor-like DNA-binding domains"/>
    <property type="match status" value="1"/>
</dbReference>
<dbReference type="OrthoDB" id="9794834at2"/>
<evidence type="ECO:0000313" key="3">
    <source>
        <dbReference type="Proteomes" id="UP000199283"/>
    </source>
</evidence>
<accession>A0A1H7JHI6</accession>
<proteinExistence type="predicted"/>
<dbReference type="Pfam" id="PF01381">
    <property type="entry name" value="HTH_3"/>
    <property type="match status" value="1"/>
</dbReference>
<reference evidence="2 3" key="1">
    <citation type="submission" date="2016-10" db="EMBL/GenBank/DDBJ databases">
        <authorList>
            <person name="de Groot N.N."/>
        </authorList>
    </citation>
    <scope>NUCLEOTIDE SEQUENCE [LARGE SCALE GENOMIC DNA]</scope>
    <source>
        <strain evidence="2 3">DSM 14858</strain>
    </source>
</reference>
<name>A0A1H7JHI6_9RHOB</name>
<dbReference type="CDD" id="cd00093">
    <property type="entry name" value="HTH_XRE"/>
    <property type="match status" value="1"/>
</dbReference>
<keyword evidence="3" id="KW-1185">Reference proteome</keyword>
<dbReference type="SUPFAM" id="SSF47413">
    <property type="entry name" value="lambda repressor-like DNA-binding domains"/>
    <property type="match status" value="1"/>
</dbReference>
<evidence type="ECO:0000259" key="1">
    <source>
        <dbReference type="PROSITE" id="PS50943"/>
    </source>
</evidence>
<dbReference type="InterPro" id="IPR001387">
    <property type="entry name" value="Cro/C1-type_HTH"/>
</dbReference>
<dbReference type="EMBL" id="FNZQ01000001">
    <property type="protein sequence ID" value="SEK73470.1"/>
    <property type="molecule type" value="Genomic_DNA"/>
</dbReference>
<protein>
    <submittedName>
        <fullName evidence="2">Helix-turn-helix domain-containing protein</fullName>
    </submittedName>
</protein>
<dbReference type="AlphaFoldDB" id="A0A1H7JHI6"/>
<dbReference type="Proteomes" id="UP000199283">
    <property type="component" value="Unassembled WGS sequence"/>
</dbReference>
<dbReference type="SMART" id="SM00530">
    <property type="entry name" value="HTH_XRE"/>
    <property type="match status" value="1"/>
</dbReference>
<organism evidence="2 3">
    <name type="scientific">Jannaschia helgolandensis</name>
    <dbReference type="NCBI Taxonomy" id="188906"/>
    <lineage>
        <taxon>Bacteria</taxon>
        <taxon>Pseudomonadati</taxon>
        <taxon>Pseudomonadota</taxon>
        <taxon>Alphaproteobacteria</taxon>
        <taxon>Rhodobacterales</taxon>
        <taxon>Roseobacteraceae</taxon>
        <taxon>Jannaschia</taxon>
    </lineage>
</organism>
<dbReference type="GO" id="GO:0003677">
    <property type="term" value="F:DNA binding"/>
    <property type="evidence" value="ECO:0007669"/>
    <property type="project" value="InterPro"/>
</dbReference>
<feature type="domain" description="HTH cro/C1-type" evidence="1">
    <location>
        <begin position="13"/>
        <end position="63"/>
    </location>
</feature>
<dbReference type="PROSITE" id="PS50943">
    <property type="entry name" value="HTH_CROC1"/>
    <property type="match status" value="1"/>
</dbReference>
<gene>
    <name evidence="2" type="ORF">SAMN04488526_1351</name>
</gene>
<evidence type="ECO:0000313" key="2">
    <source>
        <dbReference type="EMBL" id="SEK73470.1"/>
    </source>
</evidence>
<dbReference type="InterPro" id="IPR010982">
    <property type="entry name" value="Lambda_DNA-bd_dom_sf"/>
</dbReference>
<sequence length="368" mass="41932">MRTGFGRRAALRRTELRMSQADFARLSGIAPARVSNLEHGRTNIGDDVMSQYIRILQADGSLAHELRQLQSISNSLLSNSSDPKALREAKALLDGLADKLSGEDFEWIKSRIAARGNVELPSLLYASNKVKRSKPRVSRKNPWDEMGPERFAEICVSALDLRRELFKDYEPVKFDILLDYIAAQNIRFDYEIVESLPAQIEGAFAAIFGHSSGHTILFEEERFVSACAGVHFLRHVIAHEIAHHFLHAESLLSEDGLFLPVQEMAKRRPVDLRPEEQIRVDISTLEEAEAELFATALIVPWEKLLEGTELLFLSKDYGEQLGAVQAFRRRWNQKAVLEAFATIVFVRGEIKHPIYDYLSEERWHPRHC</sequence>
<dbReference type="RefSeq" id="WP_092760883.1">
    <property type="nucleotide sequence ID" value="NZ_FNZQ01000001.1"/>
</dbReference>